<dbReference type="InterPro" id="IPR045851">
    <property type="entry name" value="AMP-bd_C_sf"/>
</dbReference>
<organism evidence="4 5">
    <name type="scientific">Streptomyces showdoensis</name>
    <dbReference type="NCBI Taxonomy" id="68268"/>
    <lineage>
        <taxon>Bacteria</taxon>
        <taxon>Bacillati</taxon>
        <taxon>Actinomycetota</taxon>
        <taxon>Actinomycetes</taxon>
        <taxon>Kitasatosporales</taxon>
        <taxon>Streptomycetaceae</taxon>
        <taxon>Streptomyces</taxon>
    </lineage>
</organism>
<dbReference type="InterPro" id="IPR020845">
    <property type="entry name" value="AMP-binding_CS"/>
</dbReference>
<dbReference type="InterPro" id="IPR000873">
    <property type="entry name" value="AMP-dep_synth/lig_dom"/>
</dbReference>
<comment type="caution">
    <text evidence="4">The sequence shown here is derived from an EMBL/GenBank/DDBJ whole genome shotgun (WGS) entry which is preliminary data.</text>
</comment>
<dbReference type="InterPro" id="IPR042099">
    <property type="entry name" value="ANL_N_sf"/>
</dbReference>
<feature type="domain" description="AMP-dependent synthetase/ligase" evidence="2">
    <location>
        <begin position="12"/>
        <end position="344"/>
    </location>
</feature>
<keyword evidence="4" id="KW-0436">Ligase</keyword>
<dbReference type="OrthoDB" id="3802848at2"/>
<feature type="compositionally biased region" description="Basic and acidic residues" evidence="1">
    <location>
        <begin position="473"/>
        <end position="485"/>
    </location>
</feature>
<evidence type="ECO:0000259" key="3">
    <source>
        <dbReference type="Pfam" id="PF13193"/>
    </source>
</evidence>
<feature type="region of interest" description="Disordered" evidence="1">
    <location>
        <begin position="465"/>
        <end position="485"/>
    </location>
</feature>
<dbReference type="PROSITE" id="PS00455">
    <property type="entry name" value="AMP_BINDING"/>
    <property type="match status" value="1"/>
</dbReference>
<evidence type="ECO:0000313" key="5">
    <source>
        <dbReference type="Proteomes" id="UP000265325"/>
    </source>
</evidence>
<evidence type="ECO:0000313" key="4">
    <source>
        <dbReference type="EMBL" id="KKZ73241.1"/>
    </source>
</evidence>
<dbReference type="Proteomes" id="UP000265325">
    <property type="component" value="Unassembled WGS sequence"/>
</dbReference>
<dbReference type="Gene3D" id="3.30.300.30">
    <property type="match status" value="1"/>
</dbReference>
<dbReference type="Pfam" id="PF13193">
    <property type="entry name" value="AMP-binding_C"/>
    <property type="match status" value="1"/>
</dbReference>
<dbReference type="RefSeq" id="WP_046908009.1">
    <property type="nucleotide sequence ID" value="NZ_BAAAXG010000012.1"/>
</dbReference>
<dbReference type="SUPFAM" id="SSF56801">
    <property type="entry name" value="Acetyl-CoA synthetase-like"/>
    <property type="match status" value="1"/>
</dbReference>
<dbReference type="EMBL" id="LAQS01000018">
    <property type="protein sequence ID" value="KKZ73241.1"/>
    <property type="molecule type" value="Genomic_DNA"/>
</dbReference>
<dbReference type="AlphaFoldDB" id="A0A2P2GP08"/>
<name>A0A2P2GP08_STREW</name>
<dbReference type="Gene3D" id="3.40.50.12780">
    <property type="entry name" value="N-terminal domain of ligase-like"/>
    <property type="match status" value="1"/>
</dbReference>
<evidence type="ECO:0000256" key="1">
    <source>
        <dbReference type="SAM" id="MobiDB-lite"/>
    </source>
</evidence>
<dbReference type="InterPro" id="IPR025110">
    <property type="entry name" value="AMP-bd_C"/>
</dbReference>
<reference evidence="4 5" key="1">
    <citation type="submission" date="2015-05" db="EMBL/GenBank/DDBJ databases">
        <title>Draft Genome assembly of Streptomyces showdoensis.</title>
        <authorList>
            <person name="Thapa K.K."/>
            <person name="Metsa-Ketela M."/>
        </authorList>
    </citation>
    <scope>NUCLEOTIDE SEQUENCE [LARGE SCALE GENOMIC DNA]</scope>
    <source>
        <strain evidence="4 5">ATCC 15227</strain>
    </source>
</reference>
<dbReference type="PANTHER" id="PTHR43767:SF10">
    <property type="entry name" value="SURFACTIN SYNTHASE SUBUNIT 1"/>
    <property type="match status" value="1"/>
</dbReference>
<dbReference type="GO" id="GO:0016877">
    <property type="term" value="F:ligase activity, forming carbon-sulfur bonds"/>
    <property type="evidence" value="ECO:0007669"/>
    <property type="project" value="UniProtKB-ARBA"/>
</dbReference>
<feature type="domain" description="AMP-binding enzyme C-terminal" evidence="3">
    <location>
        <begin position="397"/>
        <end position="473"/>
    </location>
</feature>
<accession>A0A2P2GP08</accession>
<protein>
    <submittedName>
        <fullName evidence="4">Fatty acid--CoA ligase</fullName>
    </submittedName>
</protein>
<proteinExistence type="predicted"/>
<dbReference type="InterPro" id="IPR050237">
    <property type="entry name" value="ATP-dep_AMP-bd_enzyme"/>
</dbReference>
<gene>
    <name evidence="4" type="ORF">VO63_13605</name>
</gene>
<dbReference type="Pfam" id="PF00501">
    <property type="entry name" value="AMP-binding"/>
    <property type="match status" value="1"/>
</dbReference>
<keyword evidence="5" id="KW-1185">Reference proteome</keyword>
<evidence type="ECO:0000259" key="2">
    <source>
        <dbReference type="Pfam" id="PF00501"/>
    </source>
</evidence>
<dbReference type="PANTHER" id="PTHR43767">
    <property type="entry name" value="LONG-CHAIN-FATTY-ACID--COA LIGASE"/>
    <property type="match status" value="1"/>
</dbReference>
<sequence length="485" mass="51664">MPSPSLAQTIAAHAERQPSSTALVLNDEQVTYGELADLVTLLSERIGAADLPDDRPVCIPARKDPATVALMLAAFGRPLVVLAPSAELGDDALDRICRQARVSARLSATADGTLTVRAQAGDEAAAEGFGRPTADAARLLLTTSGSTGTPKLVPIGTAAFDAFAAWAVEEFRITAADSSLSYAPLNFDLALLDVWTFLGAGARVVLVDREKATDAPHLRSLVSGGAVTFVQGVPLLYRLLTEGEGAHEGVREVVLTGDAVPQDLLERAAESFPRARFHNVYGCTETNDSFLHRVDPRTARGKIPIGRPLPGVEAGVLDDEGRALTGPGTGELVVRTPFQTTGYLQESLNPDVFVVREGRVFYRTGDIVTRDADGLHFLEGRSDWQVKVRGVRTNLQEVESVLAQHPDVEEAAVIALPDPEAGVRLHARLTKRAGAGLNSLAVRSYAGANLPRHAIPSSVRISEIPLPRTSTGKPDRNKIKEEISA</sequence>